<dbReference type="PANTHER" id="PTHR44688">
    <property type="entry name" value="DNA-BINDING TRANSCRIPTIONAL ACTIVATOR DEVR_DOSR"/>
    <property type="match status" value="1"/>
</dbReference>
<evidence type="ECO:0000259" key="4">
    <source>
        <dbReference type="PROSITE" id="PS50043"/>
    </source>
</evidence>
<keyword evidence="3" id="KW-0804">Transcription</keyword>
<evidence type="ECO:0000313" key="6">
    <source>
        <dbReference type="Proteomes" id="UP000266484"/>
    </source>
</evidence>
<proteinExistence type="predicted"/>
<evidence type="ECO:0000313" key="5">
    <source>
        <dbReference type="EMBL" id="RIJ43960.1"/>
    </source>
</evidence>
<feature type="non-terminal residue" evidence="5">
    <location>
        <position position="1"/>
    </location>
</feature>
<protein>
    <submittedName>
        <fullName evidence="5">LuxR family transcriptional regulator</fullName>
    </submittedName>
</protein>
<dbReference type="InterPro" id="IPR036388">
    <property type="entry name" value="WH-like_DNA-bd_sf"/>
</dbReference>
<dbReference type="PANTHER" id="PTHR44688:SF16">
    <property type="entry name" value="DNA-BINDING TRANSCRIPTIONAL ACTIVATOR DEVR_DOSR"/>
    <property type="match status" value="1"/>
</dbReference>
<keyword evidence="2" id="KW-0238">DNA-binding</keyword>
<reference evidence="5 6" key="1">
    <citation type="submission" date="2018-08" db="EMBL/GenBank/DDBJ databases">
        <title>Genome Sequence of Clavibacter michiganensis Subspecies type strains, and the Atypical Peach-Colored Strains Isolated from Tomato.</title>
        <authorList>
            <person name="Osdaghi E."/>
            <person name="Portier P."/>
            <person name="Briand M."/>
            <person name="Jacques M.-A."/>
        </authorList>
    </citation>
    <scope>NUCLEOTIDE SEQUENCE [LARGE SCALE GENOMIC DNA]</scope>
    <source>
        <strain evidence="5 6">CFBP 8615</strain>
    </source>
</reference>
<dbReference type="GO" id="GO:0003677">
    <property type="term" value="F:DNA binding"/>
    <property type="evidence" value="ECO:0007669"/>
    <property type="project" value="UniProtKB-KW"/>
</dbReference>
<evidence type="ECO:0000256" key="1">
    <source>
        <dbReference type="ARBA" id="ARBA00023015"/>
    </source>
</evidence>
<gene>
    <name evidence="5" type="ORF">DZG00_16300</name>
</gene>
<dbReference type="PROSITE" id="PS50043">
    <property type="entry name" value="HTH_LUXR_2"/>
    <property type="match status" value="1"/>
</dbReference>
<dbReference type="Proteomes" id="UP000266484">
    <property type="component" value="Unassembled WGS sequence"/>
</dbReference>
<dbReference type="InterPro" id="IPR016032">
    <property type="entry name" value="Sig_transdc_resp-reg_C-effctor"/>
</dbReference>
<organism evidence="5 6">
    <name type="scientific">Clavibacter lycopersici</name>
    <dbReference type="NCBI Taxonomy" id="2301718"/>
    <lineage>
        <taxon>Bacteria</taxon>
        <taxon>Bacillati</taxon>
        <taxon>Actinomycetota</taxon>
        <taxon>Actinomycetes</taxon>
        <taxon>Micrococcales</taxon>
        <taxon>Microbacteriaceae</taxon>
        <taxon>Clavibacter</taxon>
    </lineage>
</organism>
<dbReference type="EMBL" id="QWGT01000520">
    <property type="protein sequence ID" value="RIJ43960.1"/>
    <property type="molecule type" value="Genomic_DNA"/>
</dbReference>
<keyword evidence="6" id="KW-1185">Reference proteome</keyword>
<feature type="domain" description="HTH luxR-type" evidence="4">
    <location>
        <begin position="28"/>
        <end position="93"/>
    </location>
</feature>
<evidence type="ECO:0000256" key="2">
    <source>
        <dbReference type="ARBA" id="ARBA00023125"/>
    </source>
</evidence>
<dbReference type="PRINTS" id="PR00038">
    <property type="entry name" value="HTHLUXR"/>
</dbReference>
<keyword evidence="1" id="KW-0805">Transcription regulation</keyword>
<name>A0A399SK50_9MICO</name>
<dbReference type="SUPFAM" id="SSF46894">
    <property type="entry name" value="C-terminal effector domain of the bipartite response regulators"/>
    <property type="match status" value="1"/>
</dbReference>
<dbReference type="GO" id="GO:0006355">
    <property type="term" value="P:regulation of DNA-templated transcription"/>
    <property type="evidence" value="ECO:0007669"/>
    <property type="project" value="InterPro"/>
</dbReference>
<comment type="caution">
    <text evidence="5">The sequence shown here is derived from an EMBL/GenBank/DDBJ whole genome shotgun (WGS) entry which is preliminary data.</text>
</comment>
<dbReference type="CDD" id="cd06170">
    <property type="entry name" value="LuxR_C_like"/>
    <property type="match status" value="1"/>
</dbReference>
<dbReference type="RefSeq" id="WP_147360106.1">
    <property type="nucleotide sequence ID" value="NZ_QWGT01000520.1"/>
</dbReference>
<dbReference type="Gene3D" id="1.10.10.10">
    <property type="entry name" value="Winged helix-like DNA-binding domain superfamily/Winged helix DNA-binding domain"/>
    <property type="match status" value="1"/>
</dbReference>
<sequence>ADARAALARIQARIDRGAPATAAATVVPVLDVSMLTRRELEIGVLAAQGLSNREIAGRLFLSVRTVESHLYQARAKLGAPSRRALAGLLDTPGASSLVAGR</sequence>
<evidence type="ECO:0000256" key="3">
    <source>
        <dbReference type="ARBA" id="ARBA00023163"/>
    </source>
</evidence>
<dbReference type="InterPro" id="IPR000792">
    <property type="entry name" value="Tscrpt_reg_LuxR_C"/>
</dbReference>
<dbReference type="SMART" id="SM00421">
    <property type="entry name" value="HTH_LUXR"/>
    <property type="match status" value="1"/>
</dbReference>
<dbReference type="AlphaFoldDB" id="A0A399SK50"/>
<dbReference type="Pfam" id="PF00196">
    <property type="entry name" value="GerE"/>
    <property type="match status" value="1"/>
</dbReference>
<accession>A0A399SK50</accession>